<dbReference type="EMBL" id="FRYK01000002">
    <property type="protein sequence ID" value="SHO73215.1"/>
    <property type="molecule type" value="Genomic_DNA"/>
</dbReference>
<gene>
    <name evidence="2" type="ORF">SAMN05443547_1570</name>
</gene>
<dbReference type="PANTHER" id="PTHR45947:SF3">
    <property type="entry name" value="SULFOQUINOVOSYL TRANSFERASE SQD2"/>
    <property type="match status" value="1"/>
</dbReference>
<keyword evidence="2" id="KW-0808">Transferase</keyword>
<feature type="domain" description="Glycosyltransferase subfamily 4-like N-terminal" evidence="1">
    <location>
        <begin position="18"/>
        <end position="182"/>
    </location>
</feature>
<dbReference type="GO" id="GO:0016757">
    <property type="term" value="F:glycosyltransferase activity"/>
    <property type="evidence" value="ECO:0007669"/>
    <property type="project" value="TreeGrafter"/>
</dbReference>
<dbReference type="RefSeq" id="WP_073583098.1">
    <property type="nucleotide sequence ID" value="NZ_CBCSEA010000006.1"/>
</dbReference>
<evidence type="ECO:0000313" key="2">
    <source>
        <dbReference type="EMBL" id="SHO73215.1"/>
    </source>
</evidence>
<dbReference type="STRING" id="416016.SAMN05443547_1570"/>
<evidence type="ECO:0000313" key="3">
    <source>
        <dbReference type="Proteomes" id="UP000184611"/>
    </source>
</evidence>
<dbReference type="InterPro" id="IPR050194">
    <property type="entry name" value="Glycosyltransferase_grp1"/>
</dbReference>
<dbReference type="Pfam" id="PF13439">
    <property type="entry name" value="Glyco_transf_4"/>
    <property type="match status" value="1"/>
</dbReference>
<dbReference type="CDD" id="cd03801">
    <property type="entry name" value="GT4_PimA-like"/>
    <property type="match status" value="1"/>
</dbReference>
<dbReference type="Gene3D" id="3.40.50.2000">
    <property type="entry name" value="Glycogen Phosphorylase B"/>
    <property type="match status" value="2"/>
</dbReference>
<name>A0A1M7ZWE9_9FLAO</name>
<sequence length="383" mass="42497">MHICFLTNEYPKTGFPHGGVGSFVKTLAAALVAKGNQVTVVGLNYVPSDETENVDGVNVIRIRKSKVKGLAWYFNSRRIAKTIAAIHSKNPIHIIEGAELAFAFLPKIKGISYVIRLHGGHHFFAEAENRGIAKWKGFQEKRSFAKADAFVAVSRYVKSHTAKYLSYHNKPIEVIFNPINHDLFHPIAMLQDANNITFAGTICEKKGVRQLLQAFRLVKEHFPNAVLNLYGRDWFFPDGRSYIKMLQETVLPELGVFSKDVHFHGAIAFDAIPGVYAKAAVCVFPSHMETLGLVAPEAMAMEKVVIFTALGPGQEVIVDGQTGFLCNPHDTADLASKIMYVLKHQEAVVSIGKQARISVMKQFEKEAVLTKNLRFYGSIVTAL</sequence>
<proteinExistence type="predicted"/>
<evidence type="ECO:0000259" key="1">
    <source>
        <dbReference type="Pfam" id="PF13439"/>
    </source>
</evidence>
<dbReference type="InterPro" id="IPR028098">
    <property type="entry name" value="Glyco_trans_4-like_N"/>
</dbReference>
<keyword evidence="3" id="KW-1185">Reference proteome</keyword>
<dbReference type="AlphaFoldDB" id="A0A1M7ZWE9"/>
<dbReference type="Proteomes" id="UP000184611">
    <property type="component" value="Unassembled WGS sequence"/>
</dbReference>
<dbReference type="PANTHER" id="PTHR45947">
    <property type="entry name" value="SULFOQUINOVOSYL TRANSFERASE SQD2"/>
    <property type="match status" value="1"/>
</dbReference>
<dbReference type="Pfam" id="PF13692">
    <property type="entry name" value="Glyco_trans_1_4"/>
    <property type="match status" value="1"/>
</dbReference>
<dbReference type="SUPFAM" id="SSF53756">
    <property type="entry name" value="UDP-Glycosyltransferase/glycogen phosphorylase"/>
    <property type="match status" value="1"/>
</dbReference>
<accession>A0A1M7ZWE9</accession>
<dbReference type="OrthoDB" id="502646at2"/>
<protein>
    <submittedName>
        <fullName evidence="2">Glycosyltransferase involved in cell wall bisynthesis</fullName>
    </submittedName>
</protein>
<reference evidence="3" key="1">
    <citation type="submission" date="2016-12" db="EMBL/GenBank/DDBJ databases">
        <authorList>
            <person name="Varghese N."/>
            <person name="Submissions S."/>
        </authorList>
    </citation>
    <scope>NUCLEOTIDE SEQUENCE [LARGE SCALE GENOMIC DNA]</scope>
    <source>
        <strain evidence="3">DSM 18830</strain>
    </source>
</reference>
<organism evidence="2 3">
    <name type="scientific">Flavobacterium cucumis</name>
    <dbReference type="NCBI Taxonomy" id="416016"/>
    <lineage>
        <taxon>Bacteria</taxon>
        <taxon>Pseudomonadati</taxon>
        <taxon>Bacteroidota</taxon>
        <taxon>Flavobacteriia</taxon>
        <taxon>Flavobacteriales</taxon>
        <taxon>Flavobacteriaceae</taxon>
        <taxon>Flavobacterium</taxon>
    </lineage>
</organism>